<organism evidence="2 3">
    <name type="scientific">Stenotrophomonas koreensis</name>
    <dbReference type="NCBI Taxonomy" id="266128"/>
    <lineage>
        <taxon>Bacteria</taxon>
        <taxon>Pseudomonadati</taxon>
        <taxon>Pseudomonadota</taxon>
        <taxon>Gammaproteobacteria</taxon>
        <taxon>Lysobacterales</taxon>
        <taxon>Lysobacteraceae</taxon>
        <taxon>Stenotrophomonas</taxon>
    </lineage>
</organism>
<accession>A0A0R0BIZ3</accession>
<keyword evidence="1" id="KW-0472">Membrane</keyword>
<name>A0A0R0BIZ3_9GAMM</name>
<dbReference type="EMBL" id="LDJH01000032">
    <property type="protein sequence ID" value="KRG54306.1"/>
    <property type="molecule type" value="Genomic_DNA"/>
</dbReference>
<dbReference type="RefSeq" id="WP_057667782.1">
    <property type="nucleotide sequence ID" value="NZ_JBEWQO010000010.1"/>
</dbReference>
<reference evidence="2 3" key="1">
    <citation type="submission" date="2015-05" db="EMBL/GenBank/DDBJ databases">
        <title>Genome sequencing and analysis of members of genus Stenotrophomonas.</title>
        <authorList>
            <person name="Patil P.P."/>
            <person name="Midha S."/>
            <person name="Patil P.B."/>
        </authorList>
    </citation>
    <scope>NUCLEOTIDE SEQUENCE [LARGE SCALE GENOMIC DNA]</scope>
    <source>
        <strain evidence="2 3">DSM 17805</strain>
    </source>
</reference>
<protein>
    <recommendedName>
        <fullName evidence="4">Transmembrane protein</fullName>
    </recommendedName>
</protein>
<evidence type="ECO:0008006" key="4">
    <source>
        <dbReference type="Google" id="ProtNLM"/>
    </source>
</evidence>
<dbReference type="OrthoDB" id="6054228at2"/>
<evidence type="ECO:0000256" key="1">
    <source>
        <dbReference type="SAM" id="Phobius"/>
    </source>
</evidence>
<comment type="caution">
    <text evidence="2">The sequence shown here is derived from an EMBL/GenBank/DDBJ whole genome shotgun (WGS) entry which is preliminary data.</text>
</comment>
<dbReference type="Proteomes" id="UP000051254">
    <property type="component" value="Unassembled WGS sequence"/>
</dbReference>
<evidence type="ECO:0000313" key="3">
    <source>
        <dbReference type="Proteomes" id="UP000051254"/>
    </source>
</evidence>
<keyword evidence="1" id="KW-0812">Transmembrane</keyword>
<dbReference type="STRING" id="266128.ABB25_13860"/>
<feature type="transmembrane region" description="Helical" evidence="1">
    <location>
        <begin position="46"/>
        <end position="68"/>
    </location>
</feature>
<gene>
    <name evidence="2" type="ORF">ABB25_13860</name>
</gene>
<proteinExistence type="predicted"/>
<feature type="transmembrane region" description="Helical" evidence="1">
    <location>
        <begin position="6"/>
        <end position="34"/>
    </location>
</feature>
<dbReference type="PATRIC" id="fig|266128.3.peg.1902"/>
<keyword evidence="3" id="KW-1185">Reference proteome</keyword>
<feature type="transmembrane region" description="Helical" evidence="1">
    <location>
        <begin position="88"/>
        <end position="106"/>
    </location>
</feature>
<dbReference type="AlphaFoldDB" id="A0A0R0BIZ3"/>
<keyword evidence="1" id="KW-1133">Transmembrane helix</keyword>
<evidence type="ECO:0000313" key="2">
    <source>
        <dbReference type="EMBL" id="KRG54306.1"/>
    </source>
</evidence>
<sequence>MDNAQLWFSLLTSVGVRMPVLIALGVAVVMLADAPAGRVRRVARSALGLLMAAVLLEGLLTVLPLLLVVQGNFDAVAALGNSMGIARFMIALVQAGAFIALAWALVHGLRQQRAGVAAKGR</sequence>